<feature type="compositionally biased region" description="Polar residues" evidence="1">
    <location>
        <begin position="72"/>
        <end position="92"/>
    </location>
</feature>
<comment type="caution">
    <text evidence="2">The sequence shown here is derived from an EMBL/GenBank/DDBJ whole genome shotgun (WGS) entry which is preliminary data.</text>
</comment>
<accession>A0A4S4LDR3</accession>
<gene>
    <name evidence="2" type="ORF">EW145_g2130</name>
</gene>
<name>A0A4S4LDR3_9AGAM</name>
<dbReference type="Proteomes" id="UP000308199">
    <property type="component" value="Unassembled WGS sequence"/>
</dbReference>
<organism evidence="2 3">
    <name type="scientific">Phellinidium pouzarii</name>
    <dbReference type="NCBI Taxonomy" id="167371"/>
    <lineage>
        <taxon>Eukaryota</taxon>
        <taxon>Fungi</taxon>
        <taxon>Dikarya</taxon>
        <taxon>Basidiomycota</taxon>
        <taxon>Agaricomycotina</taxon>
        <taxon>Agaricomycetes</taxon>
        <taxon>Hymenochaetales</taxon>
        <taxon>Hymenochaetaceae</taxon>
        <taxon>Phellinidium</taxon>
    </lineage>
</organism>
<protein>
    <submittedName>
        <fullName evidence="2">Uncharacterized protein</fullName>
    </submittedName>
</protein>
<reference evidence="2 3" key="1">
    <citation type="submission" date="2019-02" db="EMBL/GenBank/DDBJ databases">
        <title>Genome sequencing of the rare red list fungi Phellinidium pouzarii.</title>
        <authorList>
            <person name="Buettner E."/>
            <person name="Kellner H."/>
        </authorList>
    </citation>
    <scope>NUCLEOTIDE SEQUENCE [LARGE SCALE GENOMIC DNA]</scope>
    <source>
        <strain evidence="2 3">DSM 108285</strain>
    </source>
</reference>
<sequence length="534" mass="58173">MPRFRNLQLGALATPGHGNRTEKNLSELSKPGKSREKHEAFIRSLYAPSESCSANHPARQYKKSVKNRSVVLKSNPSASTSSGEVLDSSSAAPSRYQKLGPFEYTLPSAPNLMVAPALSEPMSRETRTSIFSPPPSLFNFPVFRIPSSPSSDYCPSTHESAPAANAPMTSIDKFNVASPSMPIYSSTAITNAQSGMAEDLPSSPLSVSRFHSRHSRTDAIAALESSFSSQTFENEIQSRHTVSTECVSEAMEIDIVTKEHNMEAREFCQFMVSNLTYSTPKFSFVDTSISSGSSADDLDMYSSNDDSFAYSGRSAPSLSTCAFYVREASPSPLEVEFTAISAATSDPEHPNPPGDAPIPVITEGITLGSFVTPPPSPLLSPMLSPMPITPPALLQTSPSSHLSIKFNESSSQIQNSAPVRSSRNVLIRSRPLRGIDTSTPVVSVRKPYERQSGTRYLRRIVPKMCSSYSKPVNALRSPPLDYPYLYAAIDRHYGALGSAEERSLAEQLSLMKLNPTNAMLCRGLRRFLYSLLLQ</sequence>
<dbReference type="EMBL" id="SGPK01000069">
    <property type="protein sequence ID" value="THH09281.1"/>
    <property type="molecule type" value="Genomic_DNA"/>
</dbReference>
<proteinExistence type="predicted"/>
<feature type="region of interest" description="Disordered" evidence="1">
    <location>
        <begin position="1"/>
        <end position="37"/>
    </location>
</feature>
<feature type="region of interest" description="Disordered" evidence="1">
    <location>
        <begin position="51"/>
        <end position="92"/>
    </location>
</feature>
<dbReference type="AlphaFoldDB" id="A0A4S4LDR3"/>
<dbReference type="OrthoDB" id="10682637at2759"/>
<keyword evidence="3" id="KW-1185">Reference proteome</keyword>
<evidence type="ECO:0000313" key="3">
    <source>
        <dbReference type="Proteomes" id="UP000308199"/>
    </source>
</evidence>
<evidence type="ECO:0000256" key="1">
    <source>
        <dbReference type="SAM" id="MobiDB-lite"/>
    </source>
</evidence>
<evidence type="ECO:0000313" key="2">
    <source>
        <dbReference type="EMBL" id="THH09281.1"/>
    </source>
</evidence>